<keyword evidence="8" id="KW-1133">Transmembrane helix</keyword>
<dbReference type="InterPro" id="IPR011992">
    <property type="entry name" value="EF-hand-dom_pair"/>
</dbReference>
<dbReference type="Pfam" id="PF13499">
    <property type="entry name" value="EF-hand_7"/>
    <property type="match status" value="1"/>
</dbReference>
<evidence type="ECO:0000256" key="2">
    <source>
        <dbReference type="ARBA" id="ARBA00006375"/>
    </source>
</evidence>
<comment type="similarity">
    <text evidence="2 11">Belongs to the mitochondrial carrier (TC 2.A.29) family.</text>
</comment>
<feature type="repeat" description="Solcar" evidence="10">
    <location>
        <begin position="265"/>
        <end position="353"/>
    </location>
</feature>
<dbReference type="Gene3D" id="1.10.238.10">
    <property type="entry name" value="EF-hand"/>
    <property type="match status" value="2"/>
</dbReference>
<dbReference type="EMBL" id="JAHRIO010020047">
    <property type="protein sequence ID" value="MEQ2163976.1"/>
    <property type="molecule type" value="Genomic_DNA"/>
</dbReference>
<dbReference type="Gene3D" id="1.50.40.10">
    <property type="entry name" value="Mitochondrial carrier domain"/>
    <property type="match status" value="1"/>
</dbReference>
<reference evidence="13 14" key="1">
    <citation type="submission" date="2021-06" db="EMBL/GenBank/DDBJ databases">
        <authorList>
            <person name="Palmer J.M."/>
        </authorList>
    </citation>
    <scope>NUCLEOTIDE SEQUENCE [LARGE SCALE GENOMIC DNA]</scope>
    <source>
        <strain evidence="13 14">GA_2019</strain>
        <tissue evidence="13">Muscle</tissue>
    </source>
</reference>
<comment type="caution">
    <text evidence="13">The sequence shown here is derived from an EMBL/GenBank/DDBJ whole genome shotgun (WGS) entry which is preliminary data.</text>
</comment>
<dbReference type="Pfam" id="PF00153">
    <property type="entry name" value="Mito_carr"/>
    <property type="match status" value="2"/>
</dbReference>
<feature type="domain" description="EF-hand" evidence="12">
    <location>
        <begin position="64"/>
        <end position="94"/>
    </location>
</feature>
<evidence type="ECO:0000256" key="3">
    <source>
        <dbReference type="ARBA" id="ARBA00022448"/>
    </source>
</evidence>
<evidence type="ECO:0000256" key="7">
    <source>
        <dbReference type="ARBA" id="ARBA00022837"/>
    </source>
</evidence>
<dbReference type="InterPro" id="IPR002048">
    <property type="entry name" value="EF_hand_dom"/>
</dbReference>
<dbReference type="Proteomes" id="UP001476798">
    <property type="component" value="Unassembled WGS sequence"/>
</dbReference>
<dbReference type="PROSITE" id="PS50920">
    <property type="entry name" value="SOLCAR"/>
    <property type="match status" value="2"/>
</dbReference>
<dbReference type="PROSITE" id="PS00018">
    <property type="entry name" value="EF_HAND_1"/>
    <property type="match status" value="2"/>
</dbReference>
<dbReference type="PANTHER" id="PTHR24089">
    <property type="entry name" value="SOLUTE CARRIER FAMILY 25"/>
    <property type="match status" value="1"/>
</dbReference>
<dbReference type="InterPro" id="IPR018108">
    <property type="entry name" value="MCP_transmembrane"/>
</dbReference>
<evidence type="ECO:0000256" key="6">
    <source>
        <dbReference type="ARBA" id="ARBA00022737"/>
    </source>
</evidence>
<keyword evidence="4 10" id="KW-0812">Transmembrane</keyword>
<dbReference type="PRINTS" id="PR00926">
    <property type="entry name" value="MITOCARRIER"/>
</dbReference>
<protein>
    <recommendedName>
        <fullName evidence="12">EF-hand domain-containing protein</fullName>
    </recommendedName>
</protein>
<dbReference type="InterPro" id="IPR023395">
    <property type="entry name" value="MCP_dom_sf"/>
</dbReference>
<evidence type="ECO:0000256" key="8">
    <source>
        <dbReference type="ARBA" id="ARBA00022989"/>
    </source>
</evidence>
<keyword evidence="14" id="KW-1185">Reference proteome</keyword>
<dbReference type="InterPro" id="IPR002067">
    <property type="entry name" value="MCP"/>
</dbReference>
<gene>
    <name evidence="13" type="ORF">GOODEAATRI_001733</name>
</gene>
<evidence type="ECO:0000256" key="1">
    <source>
        <dbReference type="ARBA" id="ARBA00004448"/>
    </source>
</evidence>
<evidence type="ECO:0000256" key="9">
    <source>
        <dbReference type="ARBA" id="ARBA00023136"/>
    </source>
</evidence>
<organism evidence="13 14">
    <name type="scientific">Goodea atripinnis</name>
    <dbReference type="NCBI Taxonomy" id="208336"/>
    <lineage>
        <taxon>Eukaryota</taxon>
        <taxon>Metazoa</taxon>
        <taxon>Chordata</taxon>
        <taxon>Craniata</taxon>
        <taxon>Vertebrata</taxon>
        <taxon>Euteleostomi</taxon>
        <taxon>Actinopterygii</taxon>
        <taxon>Neopterygii</taxon>
        <taxon>Teleostei</taxon>
        <taxon>Neoteleostei</taxon>
        <taxon>Acanthomorphata</taxon>
        <taxon>Ovalentaria</taxon>
        <taxon>Atherinomorphae</taxon>
        <taxon>Cyprinodontiformes</taxon>
        <taxon>Goodeidae</taxon>
        <taxon>Goodea</taxon>
    </lineage>
</organism>
<comment type="subcellular location">
    <subcellularLocation>
        <location evidence="1">Mitochondrion inner membrane</location>
        <topology evidence="1">Multi-pass membrane protein</topology>
    </subcellularLocation>
</comment>
<feature type="domain" description="EF-hand" evidence="12">
    <location>
        <begin position="25"/>
        <end position="60"/>
    </location>
</feature>
<accession>A0ABV0MYP6</accession>
<keyword evidence="7" id="KW-0106">Calcium</keyword>
<evidence type="ECO:0000256" key="10">
    <source>
        <dbReference type="PROSITE-ProRule" id="PRU00282"/>
    </source>
</evidence>
<name>A0ABV0MYP6_9TELE</name>
<evidence type="ECO:0000256" key="11">
    <source>
        <dbReference type="RuleBase" id="RU000488"/>
    </source>
</evidence>
<dbReference type="SUPFAM" id="SSF103506">
    <property type="entry name" value="Mitochondrial carrier"/>
    <property type="match status" value="1"/>
</dbReference>
<keyword evidence="9 10" id="KW-0472">Membrane</keyword>
<keyword evidence="5" id="KW-0479">Metal-binding</keyword>
<evidence type="ECO:0000256" key="4">
    <source>
        <dbReference type="ARBA" id="ARBA00022692"/>
    </source>
</evidence>
<feature type="repeat" description="Solcar" evidence="10">
    <location>
        <begin position="178"/>
        <end position="257"/>
    </location>
</feature>
<dbReference type="CDD" id="cd00051">
    <property type="entry name" value="EFh"/>
    <property type="match status" value="1"/>
</dbReference>
<evidence type="ECO:0000313" key="14">
    <source>
        <dbReference type="Proteomes" id="UP001476798"/>
    </source>
</evidence>
<evidence type="ECO:0000256" key="5">
    <source>
        <dbReference type="ARBA" id="ARBA00022723"/>
    </source>
</evidence>
<sequence>MGPKRSTWILRVQCQESEPSLPDQERRKRWAELFDQLDLNKDGRIDILELRAGLAGRGLSKGSLERLVEAGDTNQDGVLDFEEFVQYLRNHEKQLKVIFRQIDAAEIRDCLHTIGVNISFEDATRILLRDGTMTIDWTEWRDHFLFNPLDNMEDVARFWKRSMLTVPEEFSEEEKKSGYVWRQLMAGVVAGCVSRTGTAPLDRLKVFRQYSGITDCAKQILQREGAAAFYKGYVPNMLSIVPYAGIDLAVYELAWLKRNRGLPDPGVMVLVGCGAVSSTCGMLASYPLALIRTRMQAQASLKGAPKLSMLSLLHNIVTQEGLAGLYRGISPNLLKIIPAVSVSYVVYEYMRMMLGVDIEGRGGGKGKW</sequence>
<dbReference type="SMART" id="SM00054">
    <property type="entry name" value="EFh"/>
    <property type="match status" value="2"/>
</dbReference>
<dbReference type="InterPro" id="IPR018247">
    <property type="entry name" value="EF_Hand_1_Ca_BS"/>
</dbReference>
<evidence type="ECO:0000259" key="12">
    <source>
        <dbReference type="PROSITE" id="PS50222"/>
    </source>
</evidence>
<dbReference type="SUPFAM" id="SSF47473">
    <property type="entry name" value="EF-hand"/>
    <property type="match status" value="1"/>
</dbReference>
<keyword evidence="6" id="KW-0677">Repeat</keyword>
<evidence type="ECO:0000313" key="13">
    <source>
        <dbReference type="EMBL" id="MEQ2163976.1"/>
    </source>
</evidence>
<proteinExistence type="inferred from homology"/>
<dbReference type="PROSITE" id="PS50222">
    <property type="entry name" value="EF_HAND_2"/>
    <property type="match status" value="2"/>
</dbReference>
<keyword evidence="3 11" id="KW-0813">Transport</keyword>